<gene>
    <name evidence="2" type="ORF">C8R41DRAFT_318578</name>
</gene>
<evidence type="ECO:0000313" key="3">
    <source>
        <dbReference type="Proteomes" id="UP001150217"/>
    </source>
</evidence>
<dbReference type="EMBL" id="JANVFT010000034">
    <property type="protein sequence ID" value="KAJ4494168.1"/>
    <property type="molecule type" value="Genomic_DNA"/>
</dbReference>
<feature type="transmembrane region" description="Helical" evidence="1">
    <location>
        <begin position="14"/>
        <end position="31"/>
    </location>
</feature>
<protein>
    <submittedName>
        <fullName evidence="2">Uncharacterized protein</fullName>
    </submittedName>
</protein>
<proteinExistence type="predicted"/>
<organism evidence="2 3">
    <name type="scientific">Lentinula lateritia</name>
    <dbReference type="NCBI Taxonomy" id="40482"/>
    <lineage>
        <taxon>Eukaryota</taxon>
        <taxon>Fungi</taxon>
        <taxon>Dikarya</taxon>
        <taxon>Basidiomycota</taxon>
        <taxon>Agaricomycotina</taxon>
        <taxon>Agaricomycetes</taxon>
        <taxon>Agaricomycetidae</taxon>
        <taxon>Agaricales</taxon>
        <taxon>Marasmiineae</taxon>
        <taxon>Omphalotaceae</taxon>
        <taxon>Lentinula</taxon>
    </lineage>
</organism>
<evidence type="ECO:0000256" key="1">
    <source>
        <dbReference type="SAM" id="Phobius"/>
    </source>
</evidence>
<dbReference type="InterPro" id="IPR021278">
    <property type="entry name" value="ATP19"/>
</dbReference>
<keyword evidence="1" id="KW-0812">Transmembrane</keyword>
<keyword evidence="3" id="KW-1185">Reference proteome</keyword>
<name>A0ABQ8VH83_9AGAR</name>
<reference evidence="2" key="1">
    <citation type="submission" date="2022-08" db="EMBL/GenBank/DDBJ databases">
        <title>A Global Phylogenomic Analysis of the Shiitake Genus Lentinula.</title>
        <authorList>
            <consortium name="DOE Joint Genome Institute"/>
            <person name="Sierra-Patev S."/>
            <person name="Min B."/>
            <person name="Naranjo-Ortiz M."/>
            <person name="Looney B."/>
            <person name="Konkel Z."/>
            <person name="Slot J.C."/>
            <person name="Sakamoto Y."/>
            <person name="Steenwyk J.L."/>
            <person name="Rokas A."/>
            <person name="Carro J."/>
            <person name="Camarero S."/>
            <person name="Ferreira P."/>
            <person name="Molpeceres G."/>
            <person name="Ruiz-Duenas F.J."/>
            <person name="Serrano A."/>
            <person name="Henrissat B."/>
            <person name="Drula E."/>
            <person name="Hughes K.W."/>
            <person name="Mata J.L."/>
            <person name="Ishikawa N.K."/>
            <person name="Vargas-Isla R."/>
            <person name="Ushijima S."/>
            <person name="Smith C.A."/>
            <person name="Ahrendt S."/>
            <person name="Andreopoulos W."/>
            <person name="He G."/>
            <person name="Labutti K."/>
            <person name="Lipzen A."/>
            <person name="Ng V."/>
            <person name="Riley R."/>
            <person name="Sandor L."/>
            <person name="Barry K."/>
            <person name="Martinez A.T."/>
            <person name="Xiao Y."/>
            <person name="Gibbons J.G."/>
            <person name="Terashima K."/>
            <person name="Grigoriev I.V."/>
            <person name="Hibbett D.S."/>
        </authorList>
    </citation>
    <scope>NUCLEOTIDE SEQUENCE</scope>
    <source>
        <strain evidence="2">RHP3577 ss4</strain>
    </source>
</reference>
<evidence type="ECO:0000313" key="2">
    <source>
        <dbReference type="EMBL" id="KAJ4494168.1"/>
    </source>
</evidence>
<keyword evidence="1" id="KW-0472">Membrane</keyword>
<dbReference type="Proteomes" id="UP001150217">
    <property type="component" value="Unassembled WGS sequence"/>
</dbReference>
<accession>A0ABQ8VH83</accession>
<keyword evidence="1" id="KW-1133">Transmembrane helix</keyword>
<comment type="caution">
    <text evidence="2">The sequence shown here is derived from an EMBL/GenBank/DDBJ whole genome shotgun (WGS) entry which is preliminary data.</text>
</comment>
<sequence length="95" mass="10654">MSYVILGRAIKNEYITLGVLGSVFGGAFLATRMRKKNSSVNTSQKPRRRLVQDIIEPRVPKDNIPVDIRRDWTKALHSSLKFTLSDGGKLLKDGL</sequence>
<dbReference type="Pfam" id="PF11022">
    <property type="entry name" value="ATP19"/>
    <property type="match status" value="1"/>
</dbReference>